<dbReference type="Proteomes" id="UP000545286">
    <property type="component" value="Unassembled WGS sequence"/>
</dbReference>
<evidence type="ECO:0000259" key="12">
    <source>
        <dbReference type="Pfam" id="PF00324"/>
    </source>
</evidence>
<dbReference type="RefSeq" id="WP_244964200.1">
    <property type="nucleotide sequence ID" value="NZ_JACHWJ010000003.1"/>
</dbReference>
<dbReference type="GO" id="GO:0005886">
    <property type="term" value="C:plasma membrane"/>
    <property type="evidence" value="ECO:0007669"/>
    <property type="project" value="UniProtKB-SubCell"/>
</dbReference>
<dbReference type="PROSITE" id="PS00218">
    <property type="entry name" value="AMINO_ACID_PERMEASE_1"/>
    <property type="match status" value="1"/>
</dbReference>
<dbReference type="InterPro" id="IPR004840">
    <property type="entry name" value="Amino_acid_permease_CS"/>
</dbReference>
<proteinExistence type="inferred from homology"/>
<evidence type="ECO:0000256" key="8">
    <source>
        <dbReference type="ARBA" id="ARBA00022989"/>
    </source>
</evidence>
<feature type="transmembrane region" description="Helical" evidence="11">
    <location>
        <begin position="30"/>
        <end position="49"/>
    </location>
</feature>
<feature type="transmembrane region" description="Helical" evidence="11">
    <location>
        <begin position="254"/>
        <end position="275"/>
    </location>
</feature>
<evidence type="ECO:0000256" key="7">
    <source>
        <dbReference type="ARBA" id="ARBA00022970"/>
    </source>
</evidence>
<evidence type="ECO:0000256" key="6">
    <source>
        <dbReference type="ARBA" id="ARBA00022692"/>
    </source>
</evidence>
<feature type="transmembrane region" description="Helical" evidence="11">
    <location>
        <begin position="371"/>
        <end position="397"/>
    </location>
</feature>
<dbReference type="AlphaFoldDB" id="A0A7W4YG63"/>
<feature type="transmembrane region" description="Helical" evidence="11">
    <location>
        <begin position="55"/>
        <end position="74"/>
    </location>
</feature>
<dbReference type="PANTHER" id="PTHR43495:SF4">
    <property type="entry name" value="AROMATIC AMINO ACID TRANSPORT PROTEIN AROP"/>
    <property type="match status" value="1"/>
</dbReference>
<comment type="subcellular location">
    <subcellularLocation>
        <location evidence="1">Cell inner membrane</location>
        <topology evidence="1">Multi-pass membrane protein</topology>
    </subcellularLocation>
</comment>
<comment type="similarity">
    <text evidence="2">Belongs to the amino acid-polyamine-organocation (APC) superfamily. Amino acid transporter (AAT) (TC 2.A.3.1) family.</text>
</comment>
<protein>
    <submittedName>
        <fullName evidence="13">Histidine transporter</fullName>
    </submittedName>
</protein>
<evidence type="ECO:0000313" key="14">
    <source>
        <dbReference type="Proteomes" id="UP000545286"/>
    </source>
</evidence>
<comment type="caution">
    <text evidence="13">The sequence shown here is derived from an EMBL/GenBank/DDBJ whole genome shotgun (WGS) entry which is preliminary data.</text>
</comment>
<evidence type="ECO:0000256" key="3">
    <source>
        <dbReference type="ARBA" id="ARBA00022448"/>
    </source>
</evidence>
<dbReference type="FunFam" id="1.20.1740.10:FF:000001">
    <property type="entry name" value="Amino acid permease"/>
    <property type="match status" value="1"/>
</dbReference>
<evidence type="ECO:0000256" key="2">
    <source>
        <dbReference type="ARBA" id="ARBA00008583"/>
    </source>
</evidence>
<feature type="transmembrane region" description="Helical" evidence="11">
    <location>
        <begin position="443"/>
        <end position="462"/>
    </location>
</feature>
<keyword evidence="5" id="KW-0997">Cell inner membrane</keyword>
<dbReference type="PIRSF" id="PIRSF006060">
    <property type="entry name" value="AA_transporter"/>
    <property type="match status" value="1"/>
</dbReference>
<dbReference type="EMBL" id="JACHWJ010000003">
    <property type="protein sequence ID" value="MBB2958383.1"/>
    <property type="molecule type" value="Genomic_DNA"/>
</dbReference>
<dbReference type="PANTHER" id="PTHR43495">
    <property type="entry name" value="GABA PERMEASE"/>
    <property type="match status" value="1"/>
</dbReference>
<feature type="transmembrane region" description="Helical" evidence="11">
    <location>
        <begin position="107"/>
        <end position="130"/>
    </location>
</feature>
<keyword evidence="4" id="KW-1003">Cell membrane</keyword>
<accession>A0A7W4YG63</accession>
<evidence type="ECO:0000256" key="5">
    <source>
        <dbReference type="ARBA" id="ARBA00022519"/>
    </source>
</evidence>
<evidence type="ECO:0000256" key="1">
    <source>
        <dbReference type="ARBA" id="ARBA00004429"/>
    </source>
</evidence>
<keyword evidence="14" id="KW-1185">Reference proteome</keyword>
<keyword evidence="3" id="KW-0813">Transport</keyword>
<feature type="transmembrane region" description="Helical" evidence="11">
    <location>
        <begin position="208"/>
        <end position="233"/>
    </location>
</feature>
<dbReference type="InterPro" id="IPR004841">
    <property type="entry name" value="AA-permease/SLC12A_dom"/>
</dbReference>
<evidence type="ECO:0000256" key="10">
    <source>
        <dbReference type="SAM" id="MobiDB-lite"/>
    </source>
</evidence>
<feature type="transmembrane region" description="Helical" evidence="11">
    <location>
        <begin position="300"/>
        <end position="325"/>
    </location>
</feature>
<gene>
    <name evidence="13" type="ORF">FHX72_002528</name>
</gene>
<reference evidence="13 14" key="1">
    <citation type="submission" date="2020-08" db="EMBL/GenBank/DDBJ databases">
        <title>Sequencing the genomes of 1000 actinobacteria strains.</title>
        <authorList>
            <person name="Klenk H.-P."/>
        </authorList>
    </citation>
    <scope>NUCLEOTIDE SEQUENCE [LARGE SCALE GENOMIC DNA]</scope>
    <source>
        <strain evidence="13 14">DSM 20419</strain>
    </source>
</reference>
<keyword evidence="8 11" id="KW-1133">Transmembrane helix</keyword>
<feature type="transmembrane region" description="Helical" evidence="11">
    <location>
        <begin position="166"/>
        <end position="188"/>
    </location>
</feature>
<evidence type="ECO:0000313" key="13">
    <source>
        <dbReference type="EMBL" id="MBB2958383.1"/>
    </source>
</evidence>
<name>A0A7W4YG63_9MICO</name>
<dbReference type="GO" id="GO:0055085">
    <property type="term" value="P:transmembrane transport"/>
    <property type="evidence" value="ECO:0007669"/>
    <property type="project" value="InterPro"/>
</dbReference>
<evidence type="ECO:0000256" key="4">
    <source>
        <dbReference type="ARBA" id="ARBA00022475"/>
    </source>
</evidence>
<feature type="compositionally biased region" description="Low complexity" evidence="10">
    <location>
        <begin position="480"/>
        <end position="494"/>
    </location>
</feature>
<feature type="region of interest" description="Disordered" evidence="10">
    <location>
        <begin position="479"/>
        <end position="500"/>
    </location>
</feature>
<sequence length="500" mass="53320">MNTVENTAIDTGATRKRPLARALTARHIRFMALGSAIGTGLFYGSSAAIQAAGPAVLLAYMIAGAAVFMVMRALGEMTVRHPVTGSFGQFANRYLGARWGFITGWTYAFEMVVVAIADVTAFGVYMGFWYPDVARWVWIVAVILFIAAINLLGVRAFGELEFWLALVKVTAIIAMIAGGIAIIIFGFSNQSPDASGIGALFNPATGGFFPMGIEGLIASFAIVVFAFGGIEIIGITAGEAQDPKRVIPKAINSVPLRILLFYVGALAVIMMLAPWNTITGDASPFVSIFDGLGIPAAPHILNFVVITAALSAINSDVFGAGRIIFGLAEQGQAPRVFLRVSRNGVPWATVALMVAALSVGAWMNAVIPEDVFLVIASIATFATVWVWIMIVCSHIAMKRDIARGGRSASEFPVPLWPYASWATLGFLVFVLGVLGWFENTRVALVVGAVWLVLLLLAYQFAVGAAGKRRADLVDETRALEVQAPEPTPEQTPEVKGTSRD</sequence>
<keyword evidence="6 11" id="KW-0812">Transmembrane</keyword>
<dbReference type="GO" id="GO:0006865">
    <property type="term" value="P:amino acid transport"/>
    <property type="evidence" value="ECO:0007669"/>
    <property type="project" value="UniProtKB-KW"/>
</dbReference>
<feature type="transmembrane region" description="Helical" evidence="11">
    <location>
        <begin position="136"/>
        <end position="154"/>
    </location>
</feature>
<dbReference type="Pfam" id="PF00324">
    <property type="entry name" value="AA_permease"/>
    <property type="match status" value="1"/>
</dbReference>
<feature type="domain" description="Amino acid permease/ SLC12A" evidence="12">
    <location>
        <begin position="27"/>
        <end position="462"/>
    </location>
</feature>
<evidence type="ECO:0000256" key="9">
    <source>
        <dbReference type="ARBA" id="ARBA00023136"/>
    </source>
</evidence>
<organism evidence="13 14">
    <name type="scientific">Pseudoclavibacter helvolus</name>
    <dbReference type="NCBI Taxonomy" id="255205"/>
    <lineage>
        <taxon>Bacteria</taxon>
        <taxon>Bacillati</taxon>
        <taxon>Actinomycetota</taxon>
        <taxon>Actinomycetes</taxon>
        <taxon>Micrococcales</taxon>
        <taxon>Microbacteriaceae</taxon>
        <taxon>Pseudoclavibacter</taxon>
    </lineage>
</organism>
<dbReference type="Gene3D" id="1.20.1740.10">
    <property type="entry name" value="Amino acid/polyamine transporter I"/>
    <property type="match status" value="1"/>
</dbReference>
<keyword evidence="7" id="KW-0029">Amino-acid transport</keyword>
<keyword evidence="9 11" id="KW-0472">Membrane</keyword>
<evidence type="ECO:0000256" key="11">
    <source>
        <dbReference type="SAM" id="Phobius"/>
    </source>
</evidence>
<feature type="transmembrane region" description="Helical" evidence="11">
    <location>
        <begin position="345"/>
        <end position="365"/>
    </location>
</feature>
<feature type="transmembrane region" description="Helical" evidence="11">
    <location>
        <begin position="418"/>
        <end position="437"/>
    </location>
</feature>